<dbReference type="CDD" id="cd17731">
    <property type="entry name" value="BRCT_TopBP1_rpt2_like"/>
    <property type="match status" value="1"/>
</dbReference>
<dbReference type="InterPro" id="IPR059215">
    <property type="entry name" value="BRCT2_TopBP1-like"/>
</dbReference>
<dbReference type="SUPFAM" id="SSF52113">
    <property type="entry name" value="BRCT domain"/>
    <property type="match status" value="1"/>
</dbReference>
<reference evidence="2" key="1">
    <citation type="submission" date="2021-01" db="EMBL/GenBank/DDBJ databases">
        <authorList>
            <person name="Bezrukov I."/>
        </authorList>
    </citation>
    <scope>NUCLEOTIDE SEQUENCE</scope>
</reference>
<organism evidence="2 3">
    <name type="scientific">Arabidopsis arenosa</name>
    <name type="common">Sand rock-cress</name>
    <name type="synonym">Cardaminopsis arenosa</name>
    <dbReference type="NCBI Taxonomy" id="38785"/>
    <lineage>
        <taxon>Eukaryota</taxon>
        <taxon>Viridiplantae</taxon>
        <taxon>Streptophyta</taxon>
        <taxon>Embryophyta</taxon>
        <taxon>Tracheophyta</taxon>
        <taxon>Spermatophyta</taxon>
        <taxon>Magnoliopsida</taxon>
        <taxon>eudicotyledons</taxon>
        <taxon>Gunneridae</taxon>
        <taxon>Pentapetalae</taxon>
        <taxon>rosids</taxon>
        <taxon>malvids</taxon>
        <taxon>Brassicales</taxon>
        <taxon>Brassicaceae</taxon>
        <taxon>Camelineae</taxon>
        <taxon>Arabidopsis</taxon>
    </lineage>
</organism>
<dbReference type="Pfam" id="PF12738">
    <property type="entry name" value="PTCB-BRCT"/>
    <property type="match status" value="1"/>
</dbReference>
<accession>A0A8S2A699</accession>
<keyword evidence="3" id="KW-1185">Reference proteome</keyword>
<feature type="domain" description="BRCT" evidence="1">
    <location>
        <begin position="35"/>
        <end position="122"/>
    </location>
</feature>
<sequence length="520" mass="58281">MGALRRRNVGLIDSKGCSKLFPVLQSPPPTPSMSHSNGPFSSLVICVTGLSKDARKQVKEATERLGGEYSPHLHLRSYSSCGRKFEHTLKHGARNGLFVVTIGWFVDSVKRNLRMSESLYNVKQLGQNCEKGGELSRIFDLEPICRPRQIQAVHSGTSTKNHQVSSSGTESGTSVDMTLADHCMYVDSDISDELRLKVLKVAGEQGAKVIDSWFIGCNASLVVCEGASIQRYLGHANTIVSPLWVLKTVERHRQRLVHMSPDLARQLGLMLENFEDGTAKEKICGQGNSQDAFKFRSLSKQERKETVNIAKTGVRRRRARYMQTCQNPIRRITQSSLLENICWTISEAASTATIFTDPCSSSRDISEPQLSVVQEGIDKGLDPVASFSNSTRALTESEKTEVIFKDSFLTILFPADRFSEIGPSSRTYFSDSGFTCLQILNYIHRFYQENLPDHEIEVAIHTDSRHADRLRTVYCSKETSDEGHIVFPRIELLGSRKCFEMLKRVNGENNSNVYELMIRA</sequence>
<dbReference type="PROSITE" id="PS50172">
    <property type="entry name" value="BRCT"/>
    <property type="match status" value="1"/>
</dbReference>
<dbReference type="Proteomes" id="UP000682877">
    <property type="component" value="Chromosome 4"/>
</dbReference>
<evidence type="ECO:0000259" key="1">
    <source>
        <dbReference type="PROSITE" id="PS50172"/>
    </source>
</evidence>
<dbReference type="InterPro" id="IPR001357">
    <property type="entry name" value="BRCT_dom"/>
</dbReference>
<evidence type="ECO:0000313" key="3">
    <source>
        <dbReference type="Proteomes" id="UP000682877"/>
    </source>
</evidence>
<dbReference type="AlphaFoldDB" id="A0A8S2A699"/>
<dbReference type="InterPro" id="IPR036420">
    <property type="entry name" value="BRCT_dom_sf"/>
</dbReference>
<protein>
    <recommendedName>
        <fullName evidence="1">BRCT domain-containing protein</fullName>
    </recommendedName>
</protein>
<dbReference type="PANTHER" id="PTHR47576:SF2">
    <property type="entry name" value="BRCT DOMAIN DNA REPAIR PROTEIN-RELATED"/>
    <property type="match status" value="1"/>
</dbReference>
<gene>
    <name evidence="2" type="ORF">AARE701A_LOCUS9686</name>
</gene>
<proteinExistence type="predicted"/>
<dbReference type="EMBL" id="LR999454">
    <property type="protein sequence ID" value="CAE6011327.1"/>
    <property type="molecule type" value="Genomic_DNA"/>
</dbReference>
<dbReference type="SMART" id="SM00292">
    <property type="entry name" value="BRCT"/>
    <property type="match status" value="2"/>
</dbReference>
<name>A0A8S2A699_ARAAE</name>
<dbReference type="PANTHER" id="PTHR47576">
    <property type="entry name" value="BRCT DOMAIN DNA REPAIR PROTEIN-RELATED"/>
    <property type="match status" value="1"/>
</dbReference>
<dbReference type="Gene3D" id="3.40.50.10190">
    <property type="entry name" value="BRCT domain"/>
    <property type="match status" value="1"/>
</dbReference>
<evidence type="ECO:0000313" key="2">
    <source>
        <dbReference type="EMBL" id="CAE6011327.1"/>
    </source>
</evidence>